<feature type="transmembrane region" description="Helical" evidence="1">
    <location>
        <begin position="90"/>
        <end position="107"/>
    </location>
</feature>
<feature type="transmembrane region" description="Helical" evidence="1">
    <location>
        <begin position="66"/>
        <end position="84"/>
    </location>
</feature>
<feature type="transmembrane region" description="Helical" evidence="1">
    <location>
        <begin position="344"/>
        <end position="368"/>
    </location>
</feature>
<keyword evidence="1" id="KW-0812">Transmembrane</keyword>
<feature type="transmembrane region" description="Helical" evidence="1">
    <location>
        <begin position="12"/>
        <end position="33"/>
    </location>
</feature>
<gene>
    <name evidence="2" type="ORF">EVC35_06475</name>
</gene>
<dbReference type="RefSeq" id="WP_301711298.1">
    <property type="nucleotide sequence ID" value="NZ_SDWY01000003.1"/>
</dbReference>
<feature type="transmembrane region" description="Helical" evidence="1">
    <location>
        <begin position="156"/>
        <end position="176"/>
    </location>
</feature>
<feature type="transmembrane region" description="Helical" evidence="1">
    <location>
        <begin position="309"/>
        <end position="332"/>
    </location>
</feature>
<keyword evidence="1" id="KW-1133">Transmembrane helix</keyword>
<feature type="transmembrane region" description="Helical" evidence="1">
    <location>
        <begin position="229"/>
        <end position="249"/>
    </location>
</feature>
<dbReference type="Proteomes" id="UP001167919">
    <property type="component" value="Unassembled WGS sequence"/>
</dbReference>
<comment type="caution">
    <text evidence="2">The sequence shown here is derived from an EMBL/GenBank/DDBJ whole genome shotgun (WGS) entry which is preliminary data.</text>
</comment>
<evidence type="ECO:0000313" key="2">
    <source>
        <dbReference type="EMBL" id="MDN6900648.1"/>
    </source>
</evidence>
<keyword evidence="1" id="KW-0472">Membrane</keyword>
<dbReference type="EMBL" id="SDWY01000003">
    <property type="protein sequence ID" value="MDN6900648.1"/>
    <property type="molecule type" value="Genomic_DNA"/>
</dbReference>
<feature type="transmembrane region" description="Helical" evidence="1">
    <location>
        <begin position="119"/>
        <end position="136"/>
    </location>
</feature>
<sequence>MDKNNLATKYSDILLGFIYAFIVFFEVMSLSSWHYLHSGFDSPNSKIIVSAFILIFIIGFLKNVKVLNLIIVSLLMALAAFYYIRYHEVGYFIMLLLALCAGMSMDFRQILKIDCTVRIVTILFIAFLSFINFLPIDGNNSSITGSYFTKFVYGFSYPNQLGYLIMIIGIEFVFVCNSMKLNRKFLVLAIAMAAEFYLDYLTGLLGILLFMFLYLWLSLPKYGTNKGNIIILLCLLLIPFFVFISIYVSTKYSSTDPLWNKLNQLMSLRFPIWQYYYNGWGPNLFGNFIDVGSKTIGVVGYGAFDGAFLFFLLKFGAFSLFLIWILVLTVFLTKKEVDNKIALASLLLIIVITGIPETLGFVVAYSSLFSLIGSYLFGENKNINQATIGLREQN</sequence>
<protein>
    <recommendedName>
        <fullName evidence="4">Polysaccharide polymerase</fullName>
    </recommendedName>
</protein>
<accession>A0AAJ1R9M9</accession>
<feature type="transmembrane region" description="Helical" evidence="1">
    <location>
        <begin position="45"/>
        <end position="61"/>
    </location>
</feature>
<evidence type="ECO:0008006" key="4">
    <source>
        <dbReference type="Google" id="ProtNLM"/>
    </source>
</evidence>
<feature type="transmembrane region" description="Helical" evidence="1">
    <location>
        <begin position="197"/>
        <end position="217"/>
    </location>
</feature>
<organism evidence="2 3">
    <name type="scientific">Oenococcus sicerae</name>
    <dbReference type="NCBI Taxonomy" id="2203724"/>
    <lineage>
        <taxon>Bacteria</taxon>
        <taxon>Bacillati</taxon>
        <taxon>Bacillota</taxon>
        <taxon>Bacilli</taxon>
        <taxon>Lactobacillales</taxon>
        <taxon>Lactobacillaceae</taxon>
        <taxon>Oenococcus</taxon>
    </lineage>
</organism>
<feature type="transmembrane region" description="Helical" evidence="1">
    <location>
        <begin position="270"/>
        <end position="289"/>
    </location>
</feature>
<reference evidence="2" key="1">
    <citation type="submission" date="2019-01" db="EMBL/GenBank/DDBJ databases">
        <title>Oenococcus sicerae UCMA17102.</title>
        <authorList>
            <person name="Cousin F.J."/>
            <person name="Le Guellec R."/>
            <person name="Cretenet M."/>
        </authorList>
    </citation>
    <scope>NUCLEOTIDE SEQUENCE</scope>
    <source>
        <strain evidence="2">UCMA17102</strain>
    </source>
</reference>
<name>A0AAJ1R9M9_9LACO</name>
<dbReference type="AlphaFoldDB" id="A0AAJ1R9M9"/>
<evidence type="ECO:0000313" key="3">
    <source>
        <dbReference type="Proteomes" id="UP001167919"/>
    </source>
</evidence>
<proteinExistence type="predicted"/>
<evidence type="ECO:0000256" key="1">
    <source>
        <dbReference type="SAM" id="Phobius"/>
    </source>
</evidence>